<keyword evidence="1" id="KW-1133">Transmembrane helix</keyword>
<feature type="transmembrane region" description="Helical" evidence="1">
    <location>
        <begin position="71"/>
        <end position="93"/>
    </location>
</feature>
<reference evidence="3" key="1">
    <citation type="submission" date="2015-10" db="EMBL/GenBank/DDBJ databases">
        <authorList>
            <person name="Ju K.-S."/>
            <person name="Doroghazi J.R."/>
            <person name="Metcalf W.W."/>
        </authorList>
    </citation>
    <scope>NUCLEOTIDE SEQUENCE [LARGE SCALE GENOMIC DNA]</scope>
    <source>
        <strain evidence="3">NRRL F-8817</strain>
    </source>
</reference>
<dbReference type="RefSeq" id="WP_059148666.1">
    <property type="nucleotide sequence ID" value="NZ_LLZJ01000410.1"/>
</dbReference>
<proteinExistence type="predicted"/>
<keyword evidence="1" id="KW-0472">Membrane</keyword>
<dbReference type="Proteomes" id="UP000053413">
    <property type="component" value="Unassembled WGS sequence"/>
</dbReference>
<dbReference type="AlphaFoldDB" id="A0A0X3VM93"/>
<accession>A0A0X3VM93</accession>
<evidence type="ECO:0000313" key="2">
    <source>
        <dbReference type="EMBL" id="KUL44646.1"/>
    </source>
</evidence>
<gene>
    <name evidence="2" type="ORF">ADL28_39685</name>
</gene>
<feature type="transmembrane region" description="Helical" evidence="1">
    <location>
        <begin position="41"/>
        <end position="59"/>
    </location>
</feature>
<comment type="caution">
    <text evidence="2">The sequence shown here is derived from an EMBL/GenBank/DDBJ whole genome shotgun (WGS) entry which is preliminary data.</text>
</comment>
<organism evidence="2 3">
    <name type="scientific">Streptomyces violaceusniger</name>
    <dbReference type="NCBI Taxonomy" id="68280"/>
    <lineage>
        <taxon>Bacteria</taxon>
        <taxon>Bacillati</taxon>
        <taxon>Actinomycetota</taxon>
        <taxon>Actinomycetes</taxon>
        <taxon>Kitasatosporales</taxon>
        <taxon>Streptomycetaceae</taxon>
        <taxon>Streptomyces</taxon>
        <taxon>Streptomyces violaceusniger group</taxon>
    </lineage>
</organism>
<dbReference type="EMBL" id="LLZJ01000410">
    <property type="protein sequence ID" value="KUL44646.1"/>
    <property type="molecule type" value="Genomic_DNA"/>
</dbReference>
<keyword evidence="1" id="KW-0812">Transmembrane</keyword>
<name>A0A0X3VM93_STRVO</name>
<feature type="transmembrane region" description="Helical" evidence="1">
    <location>
        <begin position="138"/>
        <end position="157"/>
    </location>
</feature>
<protein>
    <submittedName>
        <fullName evidence="2">Uncharacterized protein</fullName>
    </submittedName>
</protein>
<dbReference type="OrthoDB" id="4233829at2"/>
<evidence type="ECO:0000256" key="1">
    <source>
        <dbReference type="SAM" id="Phobius"/>
    </source>
</evidence>
<evidence type="ECO:0000313" key="3">
    <source>
        <dbReference type="Proteomes" id="UP000053413"/>
    </source>
</evidence>
<sequence length="217" mass="22729">MSAYRPRRPARAPSASDIAERDAFAALTAASTTSVRASAEAWRNGLTAFLTLVTTGVIIKGRDTAAGLPAPWLVAVTVLIGGGLLTAVIGLWLTLAAQAGTRPGAVTLHDIHRRYNSVAAYQVAVANQAARRLRIAQGVVAAALALLIGGVVTTWWAPPPSGGKTAYVRVNHQGKSSCGTLRSADGGRIRLRMPGRHELLTVPFGTVTNFKIVTSCR</sequence>